<proteinExistence type="predicted"/>
<feature type="transmembrane region" description="Helical" evidence="1">
    <location>
        <begin position="160"/>
        <end position="180"/>
    </location>
</feature>
<evidence type="ECO:0000256" key="1">
    <source>
        <dbReference type="SAM" id="Phobius"/>
    </source>
</evidence>
<dbReference type="RefSeq" id="WP_224036279.1">
    <property type="nucleotide sequence ID" value="NZ_AP024849.1"/>
</dbReference>
<dbReference type="EMBL" id="AP024849">
    <property type="protein sequence ID" value="BCZ44611.1"/>
    <property type="molecule type" value="Genomic_DNA"/>
</dbReference>
<evidence type="ECO:0000313" key="3">
    <source>
        <dbReference type="Proteomes" id="UP000824633"/>
    </source>
</evidence>
<dbReference type="PANTHER" id="PTHR37305:SF1">
    <property type="entry name" value="MEMBRANE PROTEIN"/>
    <property type="match status" value="1"/>
</dbReference>
<evidence type="ECO:0000313" key="2">
    <source>
        <dbReference type="EMBL" id="BCZ44611.1"/>
    </source>
</evidence>
<evidence type="ECO:0008006" key="4">
    <source>
        <dbReference type="Google" id="ProtNLM"/>
    </source>
</evidence>
<dbReference type="Proteomes" id="UP000824633">
    <property type="component" value="Chromosome"/>
</dbReference>
<dbReference type="PANTHER" id="PTHR37305">
    <property type="entry name" value="INTEGRAL MEMBRANE PROTEIN-RELATED"/>
    <property type="match status" value="1"/>
</dbReference>
<protein>
    <recommendedName>
        <fullName evidence="4">ABC transporter permease</fullName>
    </recommendedName>
</protein>
<keyword evidence="1" id="KW-1133">Transmembrane helix</keyword>
<keyword evidence="1" id="KW-0812">Transmembrane</keyword>
<reference evidence="3" key="1">
    <citation type="submission" date="2021-07" db="EMBL/GenBank/DDBJ databases">
        <title>Complete genome sequencing of a Clostridium isolate.</title>
        <authorList>
            <person name="Ueki A."/>
            <person name="Tonouchi A."/>
        </authorList>
    </citation>
    <scope>NUCLEOTIDE SEQUENCE [LARGE SCALE GENOMIC DNA]</scope>
    <source>
        <strain evidence="3">C5S11</strain>
    </source>
</reference>
<feature type="transmembrane region" description="Helical" evidence="1">
    <location>
        <begin position="65"/>
        <end position="85"/>
    </location>
</feature>
<name>A0ABM7SYB2_9CLOT</name>
<sequence length="270" mass="31092">MKQLFFSEWERMWKRKSTWLCLAAIPIILLLFVKYHLNQNLKLDSSNTSYVNFLNFPSMVLREQIIIFFDIIILLLVIMSVNSEYRTGELRMVMIRAVSFLDIIKAKFLTIISAVFVFLTINFTLSTILGFIFFKHESIKFRMYTHPFTISESVLYNFKYYFIAFITLVAMIAVIMVICINCKTATGAASGSLTFIIASSIYPSIYSIVSNKMLGIIDFSSLISIQHHGIFNLLAQKPEDVGLIIFVIALYIVVFSLIAFILFNDKDCYI</sequence>
<dbReference type="Pfam" id="PF12730">
    <property type="entry name" value="ABC2_membrane_4"/>
    <property type="match status" value="1"/>
</dbReference>
<feature type="transmembrane region" description="Helical" evidence="1">
    <location>
        <begin position="192"/>
        <end position="209"/>
    </location>
</feature>
<keyword evidence="1" id="KW-0472">Membrane</keyword>
<keyword evidence="3" id="KW-1185">Reference proteome</keyword>
<accession>A0ABM7SYB2</accession>
<gene>
    <name evidence="2" type="ORF">psyc5s11_06780</name>
</gene>
<organism evidence="2 3">
    <name type="scientific">Clostridium gelidum</name>
    <dbReference type="NCBI Taxonomy" id="704125"/>
    <lineage>
        <taxon>Bacteria</taxon>
        <taxon>Bacillati</taxon>
        <taxon>Bacillota</taxon>
        <taxon>Clostridia</taxon>
        <taxon>Eubacteriales</taxon>
        <taxon>Clostridiaceae</taxon>
        <taxon>Clostridium</taxon>
    </lineage>
</organism>
<feature type="transmembrane region" description="Helical" evidence="1">
    <location>
        <begin position="20"/>
        <end position="37"/>
    </location>
</feature>
<feature type="transmembrane region" description="Helical" evidence="1">
    <location>
        <begin position="106"/>
        <end position="134"/>
    </location>
</feature>
<feature type="transmembrane region" description="Helical" evidence="1">
    <location>
        <begin position="241"/>
        <end position="263"/>
    </location>
</feature>